<evidence type="ECO:0000256" key="1">
    <source>
        <dbReference type="SAM" id="Phobius"/>
    </source>
</evidence>
<dbReference type="Proteomes" id="UP000195877">
    <property type="component" value="Chromosome 1"/>
</dbReference>
<gene>
    <name evidence="3" type="primary">pilW</name>
    <name evidence="3" type="ORF">PD5205_01543</name>
    <name evidence="2" type="ORF">PD885_01569</name>
</gene>
<reference evidence="3 5" key="2">
    <citation type="submission" date="2017-05" db="EMBL/GenBank/DDBJ databases">
        <authorList>
            <person name="Song R."/>
            <person name="Chenine A.L."/>
            <person name="Ruprecht R.M."/>
        </authorList>
    </citation>
    <scope>NUCLEOTIDE SEQUENCE [LARGE SCALE GENOMIC DNA]</scope>
    <source>
        <strain evidence="3">PD5205</strain>
    </source>
</reference>
<feature type="transmembrane region" description="Helical" evidence="1">
    <location>
        <begin position="20"/>
        <end position="41"/>
    </location>
</feature>
<dbReference type="GO" id="GO:0043683">
    <property type="term" value="P:type IV pilus assembly"/>
    <property type="evidence" value="ECO:0007669"/>
    <property type="project" value="InterPro"/>
</dbReference>
<evidence type="ECO:0000313" key="2">
    <source>
        <dbReference type="EMBL" id="SMQ98817.1"/>
    </source>
</evidence>
<dbReference type="InterPro" id="IPR045584">
    <property type="entry name" value="Pilin-like"/>
</dbReference>
<protein>
    <submittedName>
        <fullName evidence="3">Type IV pilus assembly protein PilW</fullName>
    </submittedName>
</protein>
<organism evidence="3 5">
    <name type="scientific">Xanthomonas fragariae</name>
    <dbReference type="NCBI Taxonomy" id="48664"/>
    <lineage>
        <taxon>Bacteria</taxon>
        <taxon>Pseudomonadati</taxon>
        <taxon>Pseudomonadota</taxon>
        <taxon>Gammaproteobacteria</taxon>
        <taxon>Lysobacterales</taxon>
        <taxon>Lysobacteraceae</taxon>
        <taxon>Xanthomonas</taxon>
    </lineage>
</organism>
<evidence type="ECO:0000313" key="5">
    <source>
        <dbReference type="Proteomes" id="UP000195953"/>
    </source>
</evidence>
<keyword evidence="1" id="KW-0812">Transmembrane</keyword>
<dbReference type="EMBL" id="LT853885">
    <property type="protein sequence ID" value="SMR02850.1"/>
    <property type="molecule type" value="Genomic_DNA"/>
</dbReference>
<dbReference type="PROSITE" id="PS00409">
    <property type="entry name" value="PROKAR_NTER_METHYL"/>
    <property type="match status" value="1"/>
</dbReference>
<dbReference type="Pfam" id="PF07963">
    <property type="entry name" value="N_methyl"/>
    <property type="match status" value="1"/>
</dbReference>
<dbReference type="eggNOG" id="COG4966">
    <property type="taxonomic scope" value="Bacteria"/>
</dbReference>
<dbReference type="EMBL" id="LT853882">
    <property type="protein sequence ID" value="SMQ98817.1"/>
    <property type="molecule type" value="Genomic_DNA"/>
</dbReference>
<proteinExistence type="predicted"/>
<dbReference type="AlphaFoldDB" id="A0A1Y6H635"/>
<dbReference type="STRING" id="48664.BER92_07430"/>
<dbReference type="GeneID" id="61893971"/>
<dbReference type="InterPro" id="IPR012902">
    <property type="entry name" value="N_methyl_site"/>
</dbReference>
<sequence length="337" mass="35122">MKINVQMNARRSNMHGVTLIELMIALVLGLLVVGAAIGIFISNRRTYSATEGLGRVQENVRIAFELMARDVREASGNPCLNNVSIANVVNNKAANWYTNIDNWTSGITGVDGAFSSGSPSNGTSVGARVTGTDALQILGAGYEVATIASDNTSAATLTLNMTAAAAGIGTGDVVVACNARQSAIFQVSSVAGSNVVHAVSGVSPGNCSTGLAMPVCAGSQFAFVAAGSVIANLHAARWFIGTNARGTRSLYQSQMIYSGGSLAQRNDEVLEGVNNMQLRYLIKGQTSYVDASAVSDWSKVTAISIRLEMLDSTRVGAGGETISRTLNHVIALRNRNA</sequence>
<evidence type="ECO:0000313" key="4">
    <source>
        <dbReference type="Proteomes" id="UP000195877"/>
    </source>
</evidence>
<accession>A0A1Y6H635</accession>
<keyword evidence="1" id="KW-1133">Transmembrane helix</keyword>
<dbReference type="InterPro" id="IPR032092">
    <property type="entry name" value="PilW"/>
</dbReference>
<keyword evidence="1" id="KW-0472">Membrane</keyword>
<dbReference type="RefSeq" id="WP_231892727.1">
    <property type="nucleotide sequence ID" value="NZ_CP016830.1"/>
</dbReference>
<dbReference type="Proteomes" id="UP000195953">
    <property type="component" value="Chromosome 1"/>
</dbReference>
<evidence type="ECO:0000313" key="3">
    <source>
        <dbReference type="EMBL" id="SMR02850.1"/>
    </source>
</evidence>
<reference evidence="2 4" key="1">
    <citation type="submission" date="2017-05" db="EMBL/GenBank/DDBJ databases">
        <authorList>
            <person name="Blom J."/>
        </authorList>
    </citation>
    <scope>NUCLEOTIDE SEQUENCE [LARGE SCALE GENOMIC DNA]</scope>
    <source>
        <strain evidence="2">PD885</strain>
    </source>
</reference>
<name>A0A1Y6H635_9XANT</name>
<dbReference type="SUPFAM" id="SSF54523">
    <property type="entry name" value="Pili subunits"/>
    <property type="match status" value="1"/>
</dbReference>
<keyword evidence="4" id="KW-1185">Reference proteome</keyword>
<dbReference type="Pfam" id="PF16074">
    <property type="entry name" value="PilW"/>
    <property type="match status" value="1"/>
</dbReference>